<keyword evidence="1" id="KW-0812">Transmembrane</keyword>
<dbReference type="AlphaFoldDB" id="A0A2M8KJ50"/>
<keyword evidence="1" id="KW-1133">Transmembrane helix</keyword>
<reference evidence="3" key="1">
    <citation type="submission" date="2017-09" db="EMBL/GenBank/DDBJ databases">
        <title>Depth-based differentiation of microbial function through sediment-hosted aquifers and enrichment of novel symbionts in the deep terrestrial subsurface.</title>
        <authorList>
            <person name="Probst A.J."/>
            <person name="Ladd B."/>
            <person name="Jarett J.K."/>
            <person name="Geller-Mcgrath D.E."/>
            <person name="Sieber C.M.K."/>
            <person name="Emerson J.B."/>
            <person name="Anantharaman K."/>
            <person name="Thomas B.C."/>
            <person name="Malmstrom R."/>
            <person name="Stieglmeier M."/>
            <person name="Klingl A."/>
            <person name="Woyke T."/>
            <person name="Ryan C.M."/>
            <person name="Banfield J.F."/>
        </authorList>
    </citation>
    <scope>NUCLEOTIDE SEQUENCE [LARGE SCALE GENOMIC DNA]</scope>
</reference>
<evidence type="ECO:0000313" key="3">
    <source>
        <dbReference type="Proteomes" id="UP000231086"/>
    </source>
</evidence>
<sequence>MFYGGALLAEGVALPASLLRLIILQGGVLVLIAIPISRAAKAFGIWHETPADARWRVNNLPLHHWIRWWVWRPRRIIS</sequence>
<name>A0A2M8KJ50_9BACT</name>
<comment type="caution">
    <text evidence="2">The sequence shown here is derived from an EMBL/GenBank/DDBJ whole genome shotgun (WGS) entry which is preliminary data.</text>
</comment>
<accession>A0A2M8KJ50</accession>
<keyword evidence="1" id="KW-0472">Membrane</keyword>
<dbReference type="Proteomes" id="UP000231086">
    <property type="component" value="Unassembled WGS sequence"/>
</dbReference>
<feature type="transmembrane region" description="Helical" evidence="1">
    <location>
        <begin position="12"/>
        <end position="34"/>
    </location>
</feature>
<organism evidence="2 3">
    <name type="scientific">Candidatus Portnoybacteria bacterium CG10_big_fil_rev_8_21_14_0_10_44_7</name>
    <dbReference type="NCBI Taxonomy" id="1974816"/>
    <lineage>
        <taxon>Bacteria</taxon>
        <taxon>Candidatus Portnoyibacteriota</taxon>
    </lineage>
</organism>
<evidence type="ECO:0000313" key="2">
    <source>
        <dbReference type="EMBL" id="PJE59933.1"/>
    </source>
</evidence>
<dbReference type="EMBL" id="PFEA01000019">
    <property type="protein sequence ID" value="PJE59933.1"/>
    <property type="molecule type" value="Genomic_DNA"/>
</dbReference>
<evidence type="ECO:0000256" key="1">
    <source>
        <dbReference type="SAM" id="Phobius"/>
    </source>
</evidence>
<gene>
    <name evidence="2" type="ORF">COU85_01010</name>
</gene>
<proteinExistence type="predicted"/>
<protein>
    <submittedName>
        <fullName evidence="2">Uncharacterized protein</fullName>
    </submittedName>
</protein>